<evidence type="ECO:0000313" key="4">
    <source>
        <dbReference type="Proteomes" id="UP000012589"/>
    </source>
</evidence>
<keyword evidence="2" id="KW-0175">Coiled coil</keyword>
<sequence>MASLMDDLIQVLEDENKEYEKLAELSKEKKQVIIDANVPALEKIVDLEQDVASKIQNLDNRRQKVMQDMSVVLNKADRNFTVDTIIEMLSSQPKEQQRLKDIKKQLKTTLDEVRRINEQNQTLLNQALEMVEFDLTLFRSMRTAPETANYNKNAYNTGEILGGGGFDAKQ</sequence>
<accession>N2B017</accession>
<comment type="caution">
    <text evidence="3">The sequence shown here is derived from an EMBL/GenBank/DDBJ whole genome shotgun (WGS) entry which is preliminary data.</text>
</comment>
<evidence type="ECO:0000256" key="2">
    <source>
        <dbReference type="SAM" id="Coils"/>
    </source>
</evidence>
<dbReference type="InterPro" id="IPR036679">
    <property type="entry name" value="FlgN-like_sf"/>
</dbReference>
<evidence type="ECO:0000313" key="3">
    <source>
        <dbReference type="EMBL" id="EMZ33761.1"/>
    </source>
</evidence>
<keyword evidence="4" id="KW-1185">Reference proteome</keyword>
<dbReference type="SUPFAM" id="SSF140566">
    <property type="entry name" value="FlgN-like"/>
    <property type="match status" value="1"/>
</dbReference>
<feature type="coiled-coil region" evidence="2">
    <location>
        <begin position="99"/>
        <end position="126"/>
    </location>
</feature>
<gene>
    <name evidence="3" type="ORF">C823_01300</name>
</gene>
<dbReference type="EMBL" id="AQFT01000039">
    <property type="protein sequence ID" value="EMZ33761.1"/>
    <property type="molecule type" value="Genomic_DNA"/>
</dbReference>
<organism evidence="3 4">
    <name type="scientific">Eubacterium plexicaudatum ASF492</name>
    <dbReference type="NCBI Taxonomy" id="1235802"/>
    <lineage>
        <taxon>Bacteria</taxon>
        <taxon>Bacillati</taxon>
        <taxon>Bacillota</taxon>
        <taxon>Clostridia</taxon>
        <taxon>Eubacteriales</taxon>
        <taxon>Eubacteriaceae</taxon>
        <taxon>Eubacterium</taxon>
    </lineage>
</organism>
<dbReference type="AlphaFoldDB" id="N2B017"/>
<feature type="coiled-coil region" evidence="2">
    <location>
        <begin position="2"/>
        <end position="32"/>
    </location>
</feature>
<dbReference type="HOGENOM" id="CLU_132586_1_0_9"/>
<dbReference type="Proteomes" id="UP000012589">
    <property type="component" value="Unassembled WGS sequence"/>
</dbReference>
<protein>
    <recommendedName>
        <fullName evidence="5">FlgN protein</fullName>
    </recommendedName>
</protein>
<evidence type="ECO:0008006" key="5">
    <source>
        <dbReference type="Google" id="ProtNLM"/>
    </source>
</evidence>
<evidence type="ECO:0000256" key="1">
    <source>
        <dbReference type="ARBA" id="ARBA00022795"/>
    </source>
</evidence>
<dbReference type="InterPro" id="IPR007809">
    <property type="entry name" value="FlgN-like"/>
</dbReference>
<dbReference type="Pfam" id="PF05130">
    <property type="entry name" value="FlgN"/>
    <property type="match status" value="1"/>
</dbReference>
<dbReference type="PATRIC" id="fig|1235802.3.peg.1389"/>
<dbReference type="GO" id="GO:0044780">
    <property type="term" value="P:bacterial-type flagellum assembly"/>
    <property type="evidence" value="ECO:0007669"/>
    <property type="project" value="InterPro"/>
</dbReference>
<dbReference type="eggNOG" id="ENOG5031ETS">
    <property type="taxonomic scope" value="Bacteria"/>
</dbReference>
<name>N2B017_9FIRM</name>
<dbReference type="STRING" id="1235802.C823_01300"/>
<reference evidence="3 4" key="1">
    <citation type="journal article" date="2014" name="Genome Announc.">
        <title>Draft genome sequences of the altered schaedler flora, a defined bacterial community from gnotobiotic mice.</title>
        <authorList>
            <person name="Wannemuehler M.J."/>
            <person name="Overstreet A.M."/>
            <person name="Ward D.V."/>
            <person name="Phillips G.J."/>
        </authorList>
    </citation>
    <scope>NUCLEOTIDE SEQUENCE [LARGE SCALE GENOMIC DNA]</scope>
    <source>
        <strain evidence="3 4">ASF492</strain>
    </source>
</reference>
<keyword evidence="1" id="KW-1005">Bacterial flagellum biogenesis</keyword>
<proteinExistence type="predicted"/>
<dbReference type="Gene3D" id="1.20.58.300">
    <property type="entry name" value="FlgN-like"/>
    <property type="match status" value="1"/>
</dbReference>